<dbReference type="Gramene" id="GBG63789">
    <property type="protein sequence ID" value="GBG63789"/>
    <property type="gene ID" value="CBR_g39334"/>
</dbReference>
<sequence length="196" mass="21515">MQVGSCAIAEVAAKLESSAEAWAFKLRSRRSWKAALATESLCVRKGVPDIKVFLGRSPTDPSRPRTCATLKKPNLGFPLADKVTKPFQELLYVAAQLIEVSPQKLYSVIVGIEKDLNSAGQNEGEGHKEQNLVRLGWRGSADDHSDADVEADVESERGAKEANKATEFRVKQEEDVDEGGGLEAINTQNSFPHFRY</sequence>
<protein>
    <submittedName>
        <fullName evidence="2">Uncharacterized protein</fullName>
    </submittedName>
</protein>
<organism evidence="2 3">
    <name type="scientific">Chara braunii</name>
    <name type="common">Braun's stonewort</name>
    <dbReference type="NCBI Taxonomy" id="69332"/>
    <lineage>
        <taxon>Eukaryota</taxon>
        <taxon>Viridiplantae</taxon>
        <taxon>Streptophyta</taxon>
        <taxon>Charophyceae</taxon>
        <taxon>Charales</taxon>
        <taxon>Characeae</taxon>
        <taxon>Chara</taxon>
    </lineage>
</organism>
<dbReference type="EMBL" id="BFEA01000042">
    <property type="protein sequence ID" value="GBG63789.1"/>
    <property type="molecule type" value="Genomic_DNA"/>
</dbReference>
<feature type="compositionally biased region" description="Polar residues" evidence="1">
    <location>
        <begin position="185"/>
        <end position="196"/>
    </location>
</feature>
<proteinExistence type="predicted"/>
<dbReference type="AlphaFoldDB" id="A0A388K174"/>
<reference evidence="2 3" key="1">
    <citation type="journal article" date="2018" name="Cell">
        <title>The Chara Genome: Secondary Complexity and Implications for Plant Terrestrialization.</title>
        <authorList>
            <person name="Nishiyama T."/>
            <person name="Sakayama H."/>
            <person name="Vries J.D."/>
            <person name="Buschmann H."/>
            <person name="Saint-Marcoux D."/>
            <person name="Ullrich K.K."/>
            <person name="Haas F.B."/>
            <person name="Vanderstraeten L."/>
            <person name="Becker D."/>
            <person name="Lang D."/>
            <person name="Vosolsobe S."/>
            <person name="Rombauts S."/>
            <person name="Wilhelmsson P.K.I."/>
            <person name="Janitza P."/>
            <person name="Kern R."/>
            <person name="Heyl A."/>
            <person name="Rumpler F."/>
            <person name="Villalobos L.I.A.C."/>
            <person name="Clay J.M."/>
            <person name="Skokan R."/>
            <person name="Toyoda A."/>
            <person name="Suzuki Y."/>
            <person name="Kagoshima H."/>
            <person name="Schijlen E."/>
            <person name="Tajeshwar N."/>
            <person name="Catarino B."/>
            <person name="Hetherington A.J."/>
            <person name="Saltykova A."/>
            <person name="Bonnot C."/>
            <person name="Breuninger H."/>
            <person name="Symeonidi A."/>
            <person name="Radhakrishnan G.V."/>
            <person name="Van Nieuwerburgh F."/>
            <person name="Deforce D."/>
            <person name="Chang C."/>
            <person name="Karol K.G."/>
            <person name="Hedrich R."/>
            <person name="Ulvskov P."/>
            <person name="Glockner G."/>
            <person name="Delwiche C.F."/>
            <person name="Petrasek J."/>
            <person name="Van de Peer Y."/>
            <person name="Friml J."/>
            <person name="Beilby M."/>
            <person name="Dolan L."/>
            <person name="Kohara Y."/>
            <person name="Sugano S."/>
            <person name="Fujiyama A."/>
            <person name="Delaux P.-M."/>
            <person name="Quint M."/>
            <person name="TheiBen G."/>
            <person name="Hagemann M."/>
            <person name="Harholt J."/>
            <person name="Dunand C."/>
            <person name="Zachgo S."/>
            <person name="Langdale J."/>
            <person name="Maumus F."/>
            <person name="Straeten D.V.D."/>
            <person name="Gould S.B."/>
            <person name="Rensing S.A."/>
        </authorList>
    </citation>
    <scope>NUCLEOTIDE SEQUENCE [LARGE SCALE GENOMIC DNA]</scope>
    <source>
        <strain evidence="2 3">S276</strain>
    </source>
</reference>
<gene>
    <name evidence="2" type="ORF">CBR_g39334</name>
</gene>
<evidence type="ECO:0000313" key="3">
    <source>
        <dbReference type="Proteomes" id="UP000265515"/>
    </source>
</evidence>
<name>A0A388K174_CHABU</name>
<evidence type="ECO:0000256" key="1">
    <source>
        <dbReference type="SAM" id="MobiDB-lite"/>
    </source>
</evidence>
<feature type="region of interest" description="Disordered" evidence="1">
    <location>
        <begin position="139"/>
        <end position="196"/>
    </location>
</feature>
<comment type="caution">
    <text evidence="2">The sequence shown here is derived from an EMBL/GenBank/DDBJ whole genome shotgun (WGS) entry which is preliminary data.</text>
</comment>
<accession>A0A388K174</accession>
<feature type="compositionally biased region" description="Basic and acidic residues" evidence="1">
    <location>
        <begin position="154"/>
        <end position="173"/>
    </location>
</feature>
<evidence type="ECO:0000313" key="2">
    <source>
        <dbReference type="EMBL" id="GBG63789.1"/>
    </source>
</evidence>
<keyword evidence="3" id="KW-1185">Reference proteome</keyword>
<dbReference type="Proteomes" id="UP000265515">
    <property type="component" value="Unassembled WGS sequence"/>
</dbReference>